<dbReference type="SUPFAM" id="SSF55781">
    <property type="entry name" value="GAF domain-like"/>
    <property type="match status" value="1"/>
</dbReference>
<proteinExistence type="predicted"/>
<dbReference type="Gene3D" id="3.30.450.40">
    <property type="match status" value="1"/>
</dbReference>
<dbReference type="EMBL" id="JACJHR010000160">
    <property type="protein sequence ID" value="MBB2506270.1"/>
    <property type="molecule type" value="Genomic_DNA"/>
</dbReference>
<dbReference type="EMBL" id="PJMY01000003">
    <property type="protein sequence ID" value="PKV95271.1"/>
    <property type="molecule type" value="Genomic_DNA"/>
</dbReference>
<keyword evidence="8" id="KW-1185">Reference proteome</keyword>
<feature type="domain" description="GAF" evidence="4">
    <location>
        <begin position="179"/>
        <end position="328"/>
    </location>
</feature>
<feature type="domain" description="Histidine kinase/HSP90-like ATPase" evidence="5">
    <location>
        <begin position="437"/>
        <end position="532"/>
    </location>
</feature>
<dbReference type="OrthoDB" id="4069167at2"/>
<dbReference type="SMART" id="SM00065">
    <property type="entry name" value="GAF"/>
    <property type="match status" value="1"/>
</dbReference>
<dbReference type="PANTHER" id="PTHR24421">
    <property type="entry name" value="NITRATE/NITRITE SENSOR PROTEIN NARX-RELATED"/>
    <property type="match status" value="1"/>
</dbReference>
<sequence length="539" mass="56596">MTVLVDYLVDGGGLRAIDDGLRPILDEIQALLGADLSVVLYQPRRAGAPLTVLSAGSGWGDPFLPNEPVVTSRPLPRREPAALAQLEIHSQLRRHTARLEGSVAVPWRDAHGTGVVVVGNLGVPVPGPGALADEALRRHYRTAIVRALRHARRSGAGQLDRDLRAAARLVAEAAVDGSDVPAALSAVLTSARDLLRSEVAYLAVPDNGPGTFVFDQMLGIRTVAFRSLRVQLGQGLGGLARQVGKPIRSANYADDSRLQAAPVSETKGEGIISAMAVPVTVGPEIAAVLYVGDRRMRAFTPVDEDLLEEFAGHASLGLRRRLAERDRLAAIERTVREQVAYDLHDSVVRGLVTIGFEAEQAGFTAQDPDTASRLAAIARAAESCMIRLRGELGSLVAVGPPAATYASEVLERVDRLPDRGVRRALELEGEDVELSGEVAGALVKVGEEAVANAERHSGGATVTVRVVTTGPHVVSIEVTDDGTFDEATCGAVAGHFGMSAMRAAIERLGGRLAVGPAGGRGTTVTATVPTQGRVGTGEQ</sequence>
<evidence type="ECO:0000259" key="4">
    <source>
        <dbReference type="SMART" id="SM00065"/>
    </source>
</evidence>
<evidence type="ECO:0000259" key="5">
    <source>
        <dbReference type="SMART" id="SM00387"/>
    </source>
</evidence>
<name>A0A2N3WN25_9PSEU</name>
<reference evidence="7 8" key="1">
    <citation type="submission" date="2017-12" db="EMBL/GenBank/DDBJ databases">
        <title>Sequencing the genomes of 1000 Actinobacteria strains.</title>
        <authorList>
            <person name="Klenk H.-P."/>
        </authorList>
    </citation>
    <scope>NUCLEOTIDE SEQUENCE [LARGE SCALE GENOMIC DNA]</scope>
    <source>
        <strain evidence="7 8">DSM 45165</strain>
    </source>
</reference>
<evidence type="ECO:0000256" key="2">
    <source>
        <dbReference type="ARBA" id="ARBA00022777"/>
    </source>
</evidence>
<dbReference type="Gene3D" id="3.30.565.10">
    <property type="entry name" value="Histidine kinase-like ATPase, C-terminal domain"/>
    <property type="match status" value="1"/>
</dbReference>
<accession>A0A2N3WN25</accession>
<dbReference type="InterPro" id="IPR029016">
    <property type="entry name" value="GAF-like_dom_sf"/>
</dbReference>
<protein>
    <submittedName>
        <fullName evidence="6">GAF domain-containing protein</fullName>
    </submittedName>
    <submittedName>
        <fullName evidence="7">Signal transduction histidine kinase</fullName>
    </submittedName>
</protein>
<dbReference type="InterPro" id="IPR003594">
    <property type="entry name" value="HATPase_dom"/>
</dbReference>
<dbReference type="RefSeq" id="WP_158242513.1">
    <property type="nucleotide sequence ID" value="NZ_JACJHR010000160.1"/>
</dbReference>
<evidence type="ECO:0000256" key="1">
    <source>
        <dbReference type="ARBA" id="ARBA00022679"/>
    </source>
</evidence>
<dbReference type="Pfam" id="PF02518">
    <property type="entry name" value="HATPase_c"/>
    <property type="match status" value="1"/>
</dbReference>
<dbReference type="SMART" id="SM00387">
    <property type="entry name" value="HATPase_c"/>
    <property type="match status" value="1"/>
</dbReference>
<dbReference type="InterPro" id="IPR036890">
    <property type="entry name" value="HATPase_C_sf"/>
</dbReference>
<evidence type="ECO:0000313" key="6">
    <source>
        <dbReference type="EMBL" id="MBB2506270.1"/>
    </source>
</evidence>
<evidence type="ECO:0000313" key="7">
    <source>
        <dbReference type="EMBL" id="PKV95271.1"/>
    </source>
</evidence>
<dbReference type="InterPro" id="IPR050482">
    <property type="entry name" value="Sensor_HK_TwoCompSys"/>
</dbReference>
<dbReference type="InterPro" id="IPR003018">
    <property type="entry name" value="GAF"/>
</dbReference>
<dbReference type="SUPFAM" id="SSF55874">
    <property type="entry name" value="ATPase domain of HSP90 chaperone/DNA topoisomerase II/histidine kinase"/>
    <property type="match status" value="1"/>
</dbReference>
<dbReference type="Pfam" id="PF13185">
    <property type="entry name" value="GAF_2"/>
    <property type="match status" value="1"/>
</dbReference>
<dbReference type="CDD" id="cd16917">
    <property type="entry name" value="HATPase_UhpB-NarQ-NarX-like"/>
    <property type="match status" value="1"/>
</dbReference>
<keyword evidence="3" id="KW-0902">Two-component regulatory system</keyword>
<keyword evidence="2 7" id="KW-0418">Kinase</keyword>
<evidence type="ECO:0000256" key="3">
    <source>
        <dbReference type="ARBA" id="ARBA00023012"/>
    </source>
</evidence>
<evidence type="ECO:0000313" key="8">
    <source>
        <dbReference type="Proteomes" id="UP000233750"/>
    </source>
</evidence>
<evidence type="ECO:0000313" key="9">
    <source>
        <dbReference type="Proteomes" id="UP000550260"/>
    </source>
</evidence>
<dbReference type="Proteomes" id="UP000233750">
    <property type="component" value="Unassembled WGS sequence"/>
</dbReference>
<dbReference type="GO" id="GO:0016301">
    <property type="term" value="F:kinase activity"/>
    <property type="evidence" value="ECO:0007669"/>
    <property type="project" value="UniProtKB-KW"/>
</dbReference>
<dbReference type="Proteomes" id="UP000550260">
    <property type="component" value="Unassembled WGS sequence"/>
</dbReference>
<gene>
    <name evidence="7" type="ORF">ATK30_6185</name>
    <name evidence="6" type="ORF">H5411_45075</name>
</gene>
<reference evidence="6 9" key="2">
    <citation type="submission" date="2020-08" db="EMBL/GenBank/DDBJ databases">
        <title>Amycolatopsis echigonensis JCM 21831.</title>
        <authorList>
            <person name="Tedsree N."/>
            <person name="Kuncharoen N."/>
            <person name="Likhitwitayawuid K."/>
            <person name="Tanasupawat S."/>
        </authorList>
    </citation>
    <scope>NUCLEOTIDE SEQUENCE [LARGE SCALE GENOMIC DNA]</scope>
    <source>
        <strain evidence="6 9">JCM 21831</strain>
    </source>
</reference>
<dbReference type="AlphaFoldDB" id="A0A2N3WN25"/>
<keyword evidence="1" id="KW-0808">Transferase</keyword>
<comment type="caution">
    <text evidence="7">The sequence shown here is derived from an EMBL/GenBank/DDBJ whole genome shotgun (WGS) entry which is preliminary data.</text>
</comment>
<organism evidence="7 8">
    <name type="scientific">Amycolatopsis echigonensis</name>
    <dbReference type="NCBI Taxonomy" id="2576905"/>
    <lineage>
        <taxon>Bacteria</taxon>
        <taxon>Bacillati</taxon>
        <taxon>Actinomycetota</taxon>
        <taxon>Actinomycetes</taxon>
        <taxon>Pseudonocardiales</taxon>
        <taxon>Pseudonocardiaceae</taxon>
        <taxon>Amycolatopsis</taxon>
    </lineage>
</organism>
<accession>A0A8E1WA96</accession>
<dbReference type="GO" id="GO:0000160">
    <property type="term" value="P:phosphorelay signal transduction system"/>
    <property type="evidence" value="ECO:0007669"/>
    <property type="project" value="UniProtKB-KW"/>
</dbReference>